<comment type="function">
    <text evidence="10">May be an inorganic phosphate cotransporter.</text>
</comment>
<feature type="domain" description="Major facilitator superfamily (MFS) profile" evidence="13">
    <location>
        <begin position="526"/>
        <end position="945"/>
    </location>
</feature>
<sequence length="1423" mass="155768">MAAEILEKPHIDYALVAGRRNLPFFGVRHLQVLLLFFMVFIALGSNVCLSVAIVAMTDSLASSNPNVPTYNLEDQGTILSAFFWGYIWPQILAGYVANRFGAKRCLVGAMSLQSALTLFLPVTAANFGSSGLYASRFLQGFCQGFLFPSLTHQLGQWAPLEERSRMGAFAFGGNLPAGPLGTVVAMLATGIISASWQGWPLVFYAYGTLGVIWSLMFGILGSNRPAAHPRISEAERTFIETSLGHVGGKVSHRVPWMAIFRSGPVWALLVAQSGYIYCSWTLLSQIPSYINHVMHFNIKNNGLLCALPYLTLWVWSFVFSYASDSLINQHVVKVGTARKIFNSIGKYASKTTPLYSAQMPVLLGLLTSGLALIALGLTKADQVAQAVALLVLAVGSHAACMSGWSVNHIDLSPNFAGTIMGLTNGFAHISAIIAPLIVQFCVFDQTDPEQWRMIFFIAAAVAAVAAAVFVLFGNIEWKFLTVHSGARANMGTSVERKDVNYSPVKGQRDVKLPLIGVRHWQVLLLFILVCTAFGFRVILSVAIIAMTDPTASSNPDVPTYDWKDKGTILSSFFWGYLWTQAFAGYAAKRFGAKWFLIGAIFVQSMLSLLTPLTAALLGSYGMCVSRALQGTCQGFVFPSVTHQLTQWVPPNERSRLGSVIFGSAPLGTVVAMLVTGVISAGWYGWPLVFYLYGVVGLGWCVLFAFLGANSPASHSSISKEEKYYIEQSLGHIDDKPTNKVPWKKIFTSVPLWAVFLAQTGNNYAFWTLLTQIPSYMNHVMHFDIKNNSLLSSLPYLTGWAVSFPYGYISDTIINKNWVSVSTSRKIFNSFGMLVPALALIVLGYTREDQTTQAVILLVVAVASNGATLAGWALNHMDLAPNYAGTLMGLTNGASHISAISAPLIVQMVVTDESDPHQWKLIFWLTAGILTAVAVVFNIFGTAEKQDWNEAASEENAPTVFDYLLVFLYFLVCFIAFGFRVVLSVAIVAMTDPKTNPNPGIPTYPEWRDQNVILSAFFWGYIIPQVFAGWAARRFGAKWFLIGTFAVNSLLGLSIPMTAAHFGSKGVMLSRAGQGLCQGFIYPSLTHLLSQWVPTQERSSLGTIVYAAGPCGTILAMFITGLIAASPYGWPMAFYFYGVLGIAWCIVMGILGHDRPKVHPSISQTEKWYIESSLGHTNERTVSVEQSKAKTCMASTSYAVESHPELRTRVGALYNANWEQLLLLDVIDANPLLHALCHGLQHQRCKHNSILSSLPYLTVWVLSFAVGFTSDWIINKGILTRTVSRKVFNSLGGANEWTVSSRSIFGGSELHPTGSAHPSCGSSSGRGRIERFPLFWLQRQPYGSFAQPCWGCNGTGQWLLANYWGRCPIGCATDPLQWRVVFLIAAAFNVITATVFDVFGSAKVQPWNAPEEPQEIEKRDVVGK</sequence>
<feature type="transmembrane region" description="Helical" evidence="12">
    <location>
        <begin position="201"/>
        <end position="220"/>
    </location>
</feature>
<feature type="transmembrane region" description="Helical" evidence="12">
    <location>
        <begin position="659"/>
        <end position="683"/>
    </location>
</feature>
<keyword evidence="8 12" id="KW-0472">Membrane</keyword>
<feature type="transmembrane region" description="Helical" evidence="12">
    <location>
        <begin position="853"/>
        <end position="872"/>
    </location>
</feature>
<name>U4UNK9_DENPD</name>
<feature type="transmembrane region" description="Helical" evidence="12">
    <location>
        <begin position="455"/>
        <end position="475"/>
    </location>
</feature>
<dbReference type="GO" id="GO:0016020">
    <property type="term" value="C:membrane"/>
    <property type="evidence" value="ECO:0007669"/>
    <property type="project" value="UniProtKB-SubCell"/>
</dbReference>
<feature type="transmembrane region" description="Helical" evidence="12">
    <location>
        <begin position="1103"/>
        <end position="1125"/>
    </location>
</feature>
<evidence type="ECO:0000256" key="3">
    <source>
        <dbReference type="ARBA" id="ARBA00022448"/>
    </source>
</evidence>
<feature type="transmembrane region" description="Helical" evidence="12">
    <location>
        <begin position="594"/>
        <end position="617"/>
    </location>
</feature>
<evidence type="ECO:0000313" key="14">
    <source>
        <dbReference type="EMBL" id="ERL91736.1"/>
    </source>
</evidence>
<dbReference type="CDD" id="cd17318">
    <property type="entry name" value="MFS_SLC17"/>
    <property type="match status" value="1"/>
</dbReference>
<dbReference type="InterPro" id="IPR050382">
    <property type="entry name" value="MFS_Na/Anion_cotransporter"/>
</dbReference>
<keyword evidence="5" id="KW-0769">Symport</keyword>
<keyword evidence="3" id="KW-0813">Transport</keyword>
<evidence type="ECO:0000256" key="2">
    <source>
        <dbReference type="ARBA" id="ARBA00008586"/>
    </source>
</evidence>
<keyword evidence="9" id="KW-0739">Sodium transport</keyword>
<dbReference type="InterPro" id="IPR011701">
    <property type="entry name" value="MFS"/>
</dbReference>
<evidence type="ECO:0000256" key="7">
    <source>
        <dbReference type="ARBA" id="ARBA00023053"/>
    </source>
</evidence>
<feature type="transmembrane region" description="Helical" evidence="12">
    <location>
        <begin position="826"/>
        <end position="844"/>
    </location>
</feature>
<evidence type="ECO:0000256" key="4">
    <source>
        <dbReference type="ARBA" id="ARBA00022692"/>
    </source>
</evidence>
<feature type="transmembrane region" description="Helical" evidence="12">
    <location>
        <begin position="1131"/>
        <end position="1150"/>
    </location>
</feature>
<feature type="transmembrane region" description="Helical" evidence="12">
    <location>
        <begin position="303"/>
        <end position="322"/>
    </location>
</feature>
<evidence type="ECO:0000256" key="9">
    <source>
        <dbReference type="ARBA" id="ARBA00023201"/>
    </source>
</evidence>
<dbReference type="PANTHER" id="PTHR11662">
    <property type="entry name" value="SOLUTE CARRIER FAMILY 17"/>
    <property type="match status" value="1"/>
</dbReference>
<feature type="transmembrane region" description="Helical" evidence="12">
    <location>
        <begin position="105"/>
        <end position="127"/>
    </location>
</feature>
<feature type="transmembrane region" description="Helical" evidence="12">
    <location>
        <begin position="522"/>
        <end position="546"/>
    </location>
</feature>
<dbReference type="GO" id="GO:0006814">
    <property type="term" value="P:sodium ion transport"/>
    <property type="evidence" value="ECO:0007669"/>
    <property type="project" value="UniProtKB-KW"/>
</dbReference>
<keyword evidence="4 12" id="KW-0812">Transmembrane</keyword>
<accession>U4UNK9</accession>
<feature type="transmembrane region" description="Helical" evidence="12">
    <location>
        <begin position="76"/>
        <end position="98"/>
    </location>
</feature>
<dbReference type="Proteomes" id="UP000030742">
    <property type="component" value="Unassembled WGS sequence"/>
</dbReference>
<feature type="domain" description="Major facilitator superfamily (MFS) profile" evidence="13">
    <location>
        <begin position="31"/>
        <end position="478"/>
    </location>
</feature>
<feature type="transmembrane region" description="Helical" evidence="12">
    <location>
        <begin position="175"/>
        <end position="194"/>
    </location>
</feature>
<evidence type="ECO:0000256" key="1">
    <source>
        <dbReference type="ARBA" id="ARBA00004141"/>
    </source>
</evidence>
<dbReference type="GO" id="GO:0015293">
    <property type="term" value="F:symporter activity"/>
    <property type="evidence" value="ECO:0007669"/>
    <property type="project" value="UniProtKB-KW"/>
</dbReference>
<evidence type="ECO:0000256" key="6">
    <source>
        <dbReference type="ARBA" id="ARBA00022989"/>
    </source>
</evidence>
<organism evidence="14 15">
    <name type="scientific">Dendroctonus ponderosae</name>
    <name type="common">Mountain pine beetle</name>
    <dbReference type="NCBI Taxonomy" id="77166"/>
    <lineage>
        <taxon>Eukaryota</taxon>
        <taxon>Metazoa</taxon>
        <taxon>Ecdysozoa</taxon>
        <taxon>Arthropoda</taxon>
        <taxon>Hexapoda</taxon>
        <taxon>Insecta</taxon>
        <taxon>Pterygota</taxon>
        <taxon>Neoptera</taxon>
        <taxon>Endopterygota</taxon>
        <taxon>Coleoptera</taxon>
        <taxon>Polyphaga</taxon>
        <taxon>Cucujiformia</taxon>
        <taxon>Curculionidae</taxon>
        <taxon>Scolytinae</taxon>
        <taxon>Dendroctonus</taxon>
    </lineage>
</organism>
<feature type="transmembrane region" description="Helical" evidence="12">
    <location>
        <begin position="387"/>
        <end position="406"/>
    </location>
</feature>
<feature type="transmembrane region" description="Helical" evidence="12">
    <location>
        <begin position="892"/>
        <end position="909"/>
    </location>
</feature>
<keyword evidence="6 12" id="KW-1133">Transmembrane helix</keyword>
<protein>
    <recommendedName>
        <fullName evidence="11">Putative inorganic phosphate cotransporter</fullName>
    </recommendedName>
</protein>
<feature type="transmembrane region" description="Helical" evidence="12">
    <location>
        <begin position="355"/>
        <end position="375"/>
    </location>
</feature>
<feature type="transmembrane region" description="Helical" evidence="12">
    <location>
        <begin position="1038"/>
        <end position="1061"/>
    </location>
</feature>
<dbReference type="EMBL" id="KB632299">
    <property type="protein sequence ID" value="ERL91736.1"/>
    <property type="molecule type" value="Genomic_DNA"/>
</dbReference>
<dbReference type="InterPro" id="IPR036259">
    <property type="entry name" value="MFS_trans_sf"/>
</dbReference>
<feature type="transmembrane region" description="Helical" evidence="12">
    <location>
        <begin position="265"/>
        <end position="283"/>
    </location>
</feature>
<dbReference type="Gene3D" id="1.20.1250.20">
    <property type="entry name" value="MFS general substrate transporter like domains"/>
    <property type="match status" value="5"/>
</dbReference>
<evidence type="ECO:0000256" key="5">
    <source>
        <dbReference type="ARBA" id="ARBA00022847"/>
    </source>
</evidence>
<keyword evidence="9" id="KW-0406">Ion transport</keyword>
<feature type="transmembrane region" description="Helical" evidence="12">
    <location>
        <begin position="689"/>
        <end position="708"/>
    </location>
</feature>
<feature type="transmembrane region" description="Helical" evidence="12">
    <location>
        <begin position="962"/>
        <end position="990"/>
    </location>
</feature>
<evidence type="ECO:0000256" key="8">
    <source>
        <dbReference type="ARBA" id="ARBA00023136"/>
    </source>
</evidence>
<dbReference type="InterPro" id="IPR020846">
    <property type="entry name" value="MFS_dom"/>
</dbReference>
<dbReference type="PROSITE" id="PS50850">
    <property type="entry name" value="MFS"/>
    <property type="match status" value="2"/>
</dbReference>
<dbReference type="Pfam" id="PF07690">
    <property type="entry name" value="MFS_1"/>
    <property type="match status" value="3"/>
</dbReference>
<feature type="transmembrane region" description="Helical" evidence="12">
    <location>
        <begin position="788"/>
        <end position="806"/>
    </location>
</feature>
<comment type="similarity">
    <text evidence="2">Belongs to the major facilitator superfamily. Sodium/anion cotransporter family.</text>
</comment>
<keyword evidence="7" id="KW-0915">Sodium</keyword>
<gene>
    <name evidence="14" type="ORF">D910_09062</name>
</gene>
<feature type="transmembrane region" description="Helical" evidence="12">
    <location>
        <begin position="426"/>
        <end position="443"/>
    </location>
</feature>
<feature type="transmembrane region" description="Helical" evidence="12">
    <location>
        <begin position="32"/>
        <end position="56"/>
    </location>
</feature>
<dbReference type="FunFam" id="1.20.1250.20:FF:000532">
    <property type="entry name" value="SLC (SoLute Carrier) homolog"/>
    <property type="match status" value="1"/>
</dbReference>
<dbReference type="OrthoDB" id="2985014at2759"/>
<dbReference type="SUPFAM" id="SSF103473">
    <property type="entry name" value="MFS general substrate transporter"/>
    <property type="match status" value="3"/>
</dbReference>
<evidence type="ECO:0000259" key="13">
    <source>
        <dbReference type="PROSITE" id="PS50850"/>
    </source>
</evidence>
<evidence type="ECO:0000256" key="10">
    <source>
        <dbReference type="ARBA" id="ARBA00054632"/>
    </source>
</evidence>
<evidence type="ECO:0000313" key="15">
    <source>
        <dbReference type="Proteomes" id="UP000030742"/>
    </source>
</evidence>
<comment type="subcellular location">
    <subcellularLocation>
        <location evidence="1">Membrane</location>
        <topology evidence="1">Multi-pass membrane protein</topology>
    </subcellularLocation>
</comment>
<dbReference type="GO" id="GO:0006820">
    <property type="term" value="P:monoatomic anion transport"/>
    <property type="evidence" value="ECO:0007669"/>
    <property type="project" value="TreeGrafter"/>
</dbReference>
<evidence type="ECO:0000256" key="11">
    <source>
        <dbReference type="ARBA" id="ARBA00068450"/>
    </source>
</evidence>
<dbReference type="FunFam" id="1.20.1250.20:FF:000144">
    <property type="entry name" value="Picot, isoform B"/>
    <property type="match status" value="2"/>
</dbReference>
<feature type="transmembrane region" description="Helical" evidence="12">
    <location>
        <begin position="1011"/>
        <end position="1032"/>
    </location>
</feature>
<evidence type="ECO:0000256" key="12">
    <source>
        <dbReference type="SAM" id="Phobius"/>
    </source>
</evidence>
<proteinExistence type="inferred from homology"/>
<dbReference type="FunFam" id="1.20.1250.20:FF:000003">
    <property type="entry name" value="Solute carrier family 17 member 3"/>
    <property type="match status" value="1"/>
</dbReference>
<feature type="transmembrane region" description="Helical" evidence="12">
    <location>
        <begin position="1253"/>
        <end position="1273"/>
    </location>
</feature>
<dbReference type="PANTHER" id="PTHR11662:SF280">
    <property type="entry name" value="FI21844P1-RELATED"/>
    <property type="match status" value="1"/>
</dbReference>
<feature type="transmembrane region" description="Helical" evidence="12">
    <location>
        <begin position="921"/>
        <end position="942"/>
    </location>
</feature>
<reference evidence="14 15" key="1">
    <citation type="journal article" date="2013" name="Genome Biol.">
        <title>Draft genome of the mountain pine beetle, Dendroctonus ponderosae Hopkins, a major forest pest.</title>
        <authorList>
            <person name="Keeling C.I."/>
            <person name="Yuen M.M."/>
            <person name="Liao N.Y."/>
            <person name="Docking T.R."/>
            <person name="Chan S.K."/>
            <person name="Taylor G.A."/>
            <person name="Palmquist D.L."/>
            <person name="Jackman S.D."/>
            <person name="Nguyen A."/>
            <person name="Li M."/>
            <person name="Henderson H."/>
            <person name="Janes J.K."/>
            <person name="Zhao Y."/>
            <person name="Pandoh P."/>
            <person name="Moore R."/>
            <person name="Sperling F.A."/>
            <person name="Huber D.P."/>
            <person name="Birol I."/>
            <person name="Jones S.J."/>
            <person name="Bohlmann J."/>
        </authorList>
    </citation>
    <scope>NUCLEOTIDE SEQUENCE</scope>
</reference>
<feature type="transmembrane region" description="Helical" evidence="12">
    <location>
        <begin position="567"/>
        <end position="588"/>
    </location>
</feature>